<organism evidence="2">
    <name type="scientific">Clostridium paraputrificum</name>
    <dbReference type="NCBI Taxonomy" id="29363"/>
    <lineage>
        <taxon>Bacteria</taxon>
        <taxon>Bacillati</taxon>
        <taxon>Bacillota</taxon>
        <taxon>Clostridia</taxon>
        <taxon>Eubacteriales</taxon>
        <taxon>Clostridiaceae</taxon>
        <taxon>Clostridium</taxon>
    </lineage>
</organism>
<name>A0A6N2Z085_9CLOT</name>
<dbReference type="InterPro" id="IPR027417">
    <property type="entry name" value="P-loop_NTPase"/>
</dbReference>
<dbReference type="AlphaFoldDB" id="A0A6N2Z085"/>
<proteinExistence type="predicted"/>
<sequence length="365" mass="42341">MKEISLVLYDQDYLYVKEVINFFNSNYRSHFKVIGVTSKIELEKLIYSGRTIDILLINEELAMNFREINMIKIVIMLSENERNNDIDNKQIFKYQNGHAVCNCIKKIYTSVNHQVSFNDSKVMRFVTFFSPIGGVGKTLLSILFSIRLTKEGKKVLLINLEQVSALGIYFDVSDRNNTITDLLYKAADGVKIDKNVLDSVVKKDENTNVYYINPIISTIDIEDGTCNNLIYVLNAIKKETNFDYVVIDSGSRLDNSIKRLGEYSDKLIGIIESSHISLVKMSKMLDEFINDDNIILLINKYNLNKDISLFEEYENIKEKIYSYITYDSYLDNNKCNLSTLLNADTINTKVNDFIYKLMREEWRNE</sequence>
<evidence type="ECO:0000313" key="2">
    <source>
        <dbReference type="EMBL" id="VYT72759.1"/>
    </source>
</evidence>
<protein>
    <submittedName>
        <fullName evidence="2">Cell division inhibitor MinD</fullName>
    </submittedName>
</protein>
<dbReference type="PANTHER" id="PTHR43384:SF13">
    <property type="entry name" value="SLR0110 PROTEIN"/>
    <property type="match status" value="1"/>
</dbReference>
<dbReference type="RefSeq" id="WP_156558884.1">
    <property type="nucleotide sequence ID" value="NZ_CACRTV010000014.1"/>
</dbReference>
<dbReference type="Pfam" id="PF13614">
    <property type="entry name" value="AAA_31"/>
    <property type="match status" value="1"/>
</dbReference>
<feature type="domain" description="AAA" evidence="1">
    <location>
        <begin position="124"/>
        <end position="286"/>
    </location>
</feature>
<dbReference type="PANTHER" id="PTHR43384">
    <property type="entry name" value="SEPTUM SITE-DETERMINING PROTEIN MIND HOMOLOG, CHLOROPLASTIC-RELATED"/>
    <property type="match status" value="1"/>
</dbReference>
<dbReference type="InterPro" id="IPR050625">
    <property type="entry name" value="ParA/MinD_ATPase"/>
</dbReference>
<dbReference type="Gene3D" id="3.40.50.300">
    <property type="entry name" value="P-loop containing nucleotide triphosphate hydrolases"/>
    <property type="match status" value="1"/>
</dbReference>
<accession>A0A6N2Z085</accession>
<dbReference type="GO" id="GO:0005829">
    <property type="term" value="C:cytosol"/>
    <property type="evidence" value="ECO:0007669"/>
    <property type="project" value="TreeGrafter"/>
</dbReference>
<reference evidence="2" key="1">
    <citation type="submission" date="2019-11" db="EMBL/GenBank/DDBJ databases">
        <authorList>
            <person name="Feng L."/>
        </authorList>
    </citation>
    <scope>NUCLEOTIDE SEQUENCE</scope>
    <source>
        <strain evidence="2">CParaputrificumLFYP93</strain>
    </source>
</reference>
<dbReference type="SUPFAM" id="SSF52540">
    <property type="entry name" value="P-loop containing nucleoside triphosphate hydrolases"/>
    <property type="match status" value="1"/>
</dbReference>
<dbReference type="EMBL" id="CACRTV010000014">
    <property type="protein sequence ID" value="VYT72759.1"/>
    <property type="molecule type" value="Genomic_DNA"/>
</dbReference>
<dbReference type="InterPro" id="IPR025669">
    <property type="entry name" value="AAA_dom"/>
</dbReference>
<dbReference type="GO" id="GO:0051782">
    <property type="term" value="P:negative regulation of cell division"/>
    <property type="evidence" value="ECO:0007669"/>
    <property type="project" value="TreeGrafter"/>
</dbReference>
<gene>
    <name evidence="2" type="ORF">CPLFYP93_00454</name>
</gene>
<dbReference type="GO" id="GO:0009898">
    <property type="term" value="C:cytoplasmic side of plasma membrane"/>
    <property type="evidence" value="ECO:0007669"/>
    <property type="project" value="TreeGrafter"/>
</dbReference>
<dbReference type="Gene3D" id="3.40.50.10850">
    <property type="entry name" value="Ntrc-like two-domain protein"/>
    <property type="match status" value="1"/>
</dbReference>
<dbReference type="GO" id="GO:0005524">
    <property type="term" value="F:ATP binding"/>
    <property type="evidence" value="ECO:0007669"/>
    <property type="project" value="TreeGrafter"/>
</dbReference>
<dbReference type="GO" id="GO:0016887">
    <property type="term" value="F:ATP hydrolysis activity"/>
    <property type="evidence" value="ECO:0007669"/>
    <property type="project" value="TreeGrafter"/>
</dbReference>
<evidence type="ECO:0000259" key="1">
    <source>
        <dbReference type="Pfam" id="PF13614"/>
    </source>
</evidence>